<dbReference type="InterPro" id="IPR017790">
    <property type="entry name" value="Penicillin-binding_protein_2"/>
</dbReference>
<dbReference type="InterPro" id="IPR012338">
    <property type="entry name" value="Beta-lactam/transpept-like"/>
</dbReference>
<keyword evidence="12 14" id="KW-0472">Membrane</keyword>
<dbReference type="AlphaFoldDB" id="A0A3B7LTK3"/>
<dbReference type="GO" id="GO:0009252">
    <property type="term" value="P:peptidoglycan biosynthetic process"/>
    <property type="evidence" value="ECO:0007669"/>
    <property type="project" value="UniProtKB-UniRule"/>
</dbReference>
<keyword evidence="8 14" id="KW-0378">Hydrolase</keyword>
<comment type="similarity">
    <text evidence="14">Belongs to the transpeptidase family. MrdA subfamily.</text>
</comment>
<keyword evidence="4 14" id="KW-0997">Cell inner membrane</keyword>
<keyword evidence="7 14" id="KW-0812">Transmembrane</keyword>
<feature type="domain" description="Penicillin-binding protein transpeptidase" evidence="15">
    <location>
        <begin position="269"/>
        <end position="604"/>
    </location>
</feature>
<dbReference type="GO" id="GO:0005886">
    <property type="term" value="C:plasma membrane"/>
    <property type="evidence" value="ECO:0007669"/>
    <property type="project" value="UniProtKB-SubCell"/>
</dbReference>
<feature type="active site" description="Acyl-ester intermediate" evidence="14">
    <location>
        <position position="328"/>
    </location>
</feature>
<dbReference type="EC" id="3.4.16.4" evidence="14"/>
<dbReference type="Gene3D" id="3.40.710.10">
    <property type="entry name" value="DD-peptidase/beta-lactamase superfamily"/>
    <property type="match status" value="1"/>
</dbReference>
<evidence type="ECO:0000256" key="8">
    <source>
        <dbReference type="ARBA" id="ARBA00022801"/>
    </source>
</evidence>
<dbReference type="GO" id="GO:0006508">
    <property type="term" value="P:proteolysis"/>
    <property type="evidence" value="ECO:0007669"/>
    <property type="project" value="UniProtKB-KW"/>
</dbReference>
<dbReference type="KEGG" id="achi:CDG60_01200"/>
<keyword evidence="11 14" id="KW-1133">Transmembrane helix</keyword>
<dbReference type="InterPro" id="IPR005311">
    <property type="entry name" value="PBP_dimer"/>
</dbReference>
<comment type="subcellular location">
    <subcellularLocation>
        <location evidence="14">Cell inner membrane</location>
        <topology evidence="14">Single-pass membrane protein</topology>
    </subcellularLocation>
    <subcellularLocation>
        <location evidence="2">Cell membrane</location>
    </subcellularLocation>
    <subcellularLocation>
        <location evidence="1">Membrane</location>
        <topology evidence="1">Single-pass membrane protein</topology>
    </subcellularLocation>
</comment>
<dbReference type="GO" id="GO:0008360">
    <property type="term" value="P:regulation of cell shape"/>
    <property type="evidence" value="ECO:0007669"/>
    <property type="project" value="UniProtKB-KW"/>
</dbReference>
<feature type="domain" description="Penicillin-binding protein dimerisation" evidence="16">
    <location>
        <begin position="66"/>
        <end position="236"/>
    </location>
</feature>
<dbReference type="InterPro" id="IPR050515">
    <property type="entry name" value="Beta-lactam/transpept"/>
</dbReference>
<gene>
    <name evidence="14 17" type="primary">mrdA</name>
    <name evidence="17" type="ORF">CDG60_01200</name>
</gene>
<dbReference type="UniPathway" id="UPA00219"/>
<comment type="catalytic activity">
    <reaction evidence="14">
        <text>Preferential cleavage: (Ac)2-L-Lys-D-Ala-|-D-Ala. Also transpeptidation of peptidyl-alanyl moieties that are N-acyl substituents of D-alanine.</text>
        <dbReference type="EC" id="3.4.16.4"/>
    </reaction>
</comment>
<keyword evidence="9 14" id="KW-0133">Cell shape</keyword>
<evidence type="ECO:0000256" key="13">
    <source>
        <dbReference type="ARBA" id="ARBA00023316"/>
    </source>
</evidence>
<evidence type="ECO:0000313" key="17">
    <source>
        <dbReference type="EMBL" id="AXY55344.1"/>
    </source>
</evidence>
<keyword evidence="5 14" id="KW-0121">Carboxypeptidase</keyword>
<protein>
    <recommendedName>
        <fullName evidence="14">Peptidoglycan D,D-transpeptidase MrdA</fullName>
        <ecNumber evidence="14">3.4.16.4</ecNumber>
    </recommendedName>
    <alternativeName>
        <fullName evidence="14">Penicillin-binding protein 2</fullName>
        <shortName evidence="14">PBP-2</shortName>
    </alternativeName>
</protein>
<comment type="pathway">
    <text evidence="14">Cell wall biogenesis; peptidoglycan biosynthesis.</text>
</comment>
<dbReference type="InterPro" id="IPR001460">
    <property type="entry name" value="PCN-bd_Tpept"/>
</dbReference>
<dbReference type="EMBL" id="CP032134">
    <property type="protein sequence ID" value="AXY55344.1"/>
    <property type="molecule type" value="Genomic_DNA"/>
</dbReference>
<dbReference type="InterPro" id="IPR036138">
    <property type="entry name" value="PBP_dimer_sf"/>
</dbReference>
<proteinExistence type="inferred from homology"/>
<evidence type="ECO:0000256" key="10">
    <source>
        <dbReference type="ARBA" id="ARBA00022984"/>
    </source>
</evidence>
<dbReference type="PANTHER" id="PTHR30627:SF2">
    <property type="entry name" value="PEPTIDOGLYCAN D,D-TRANSPEPTIDASE MRDA"/>
    <property type="match status" value="1"/>
</dbReference>
<comment type="caution">
    <text evidence="14">Lacks conserved residue(s) required for the propagation of feature annotation.</text>
</comment>
<keyword evidence="10 14" id="KW-0573">Peptidoglycan synthesis</keyword>
<evidence type="ECO:0000256" key="2">
    <source>
        <dbReference type="ARBA" id="ARBA00004236"/>
    </source>
</evidence>
<dbReference type="GO" id="GO:0009002">
    <property type="term" value="F:serine-type D-Ala-D-Ala carboxypeptidase activity"/>
    <property type="evidence" value="ECO:0007669"/>
    <property type="project" value="UniProtKB-UniRule"/>
</dbReference>
<name>A0A3B7LTK3_9GAMM</name>
<comment type="function">
    <text evidence="14">Catalyzes cross-linking of the peptidoglycan cell wall.</text>
</comment>
<dbReference type="SUPFAM" id="SSF56601">
    <property type="entry name" value="beta-lactamase/transpeptidase-like"/>
    <property type="match status" value="1"/>
</dbReference>
<dbReference type="PANTHER" id="PTHR30627">
    <property type="entry name" value="PEPTIDOGLYCAN D,D-TRANSPEPTIDASE"/>
    <property type="match status" value="1"/>
</dbReference>
<keyword evidence="3 14" id="KW-1003">Cell membrane</keyword>
<dbReference type="SUPFAM" id="SSF56519">
    <property type="entry name" value="Penicillin binding protein dimerisation domain"/>
    <property type="match status" value="1"/>
</dbReference>
<organism evidence="17 18">
    <name type="scientific">Acinetobacter chinensis</name>
    <dbReference type="NCBI Taxonomy" id="2004650"/>
    <lineage>
        <taxon>Bacteria</taxon>
        <taxon>Pseudomonadati</taxon>
        <taxon>Pseudomonadota</taxon>
        <taxon>Gammaproteobacteria</taxon>
        <taxon>Moraxellales</taxon>
        <taxon>Moraxellaceae</taxon>
        <taxon>Acinetobacter</taxon>
    </lineage>
</organism>
<dbReference type="GO" id="GO:0071555">
    <property type="term" value="P:cell wall organization"/>
    <property type="evidence" value="ECO:0007669"/>
    <property type="project" value="UniProtKB-KW"/>
</dbReference>
<evidence type="ECO:0000256" key="7">
    <source>
        <dbReference type="ARBA" id="ARBA00022692"/>
    </source>
</evidence>
<accession>A0A3B7LTK3</accession>
<keyword evidence="13 14" id="KW-0961">Cell wall biogenesis/degradation</keyword>
<evidence type="ECO:0000256" key="1">
    <source>
        <dbReference type="ARBA" id="ARBA00004167"/>
    </source>
</evidence>
<evidence type="ECO:0000313" key="18">
    <source>
        <dbReference type="Proteomes" id="UP000263753"/>
    </source>
</evidence>
<reference evidence="18" key="1">
    <citation type="submission" date="2018-09" db="EMBL/GenBank/DDBJ databases">
        <title>The complete genome of Acinetobacter sp. strain WCHAc010005.</title>
        <authorList>
            <person name="Hu Y."/>
            <person name="Long H."/>
            <person name="Feng Y."/>
            <person name="Zong Z."/>
        </authorList>
    </citation>
    <scope>NUCLEOTIDE SEQUENCE [LARGE SCALE GENOMIC DNA]</scope>
    <source>
        <strain evidence="18">WCHAc010005</strain>
    </source>
</reference>
<dbReference type="HAMAP" id="MF_02081">
    <property type="entry name" value="MrdA_transpept"/>
    <property type="match status" value="1"/>
</dbReference>
<dbReference type="Gene3D" id="3.90.1310.10">
    <property type="entry name" value="Penicillin-binding protein 2a (Domain 2)"/>
    <property type="match status" value="1"/>
</dbReference>
<evidence type="ECO:0000256" key="4">
    <source>
        <dbReference type="ARBA" id="ARBA00022519"/>
    </source>
</evidence>
<evidence type="ECO:0000256" key="5">
    <source>
        <dbReference type="ARBA" id="ARBA00022645"/>
    </source>
</evidence>
<dbReference type="Proteomes" id="UP000263753">
    <property type="component" value="Chromosome"/>
</dbReference>
<dbReference type="Pfam" id="PF03717">
    <property type="entry name" value="PBP_dimer"/>
    <property type="match status" value="1"/>
</dbReference>
<evidence type="ECO:0000256" key="12">
    <source>
        <dbReference type="ARBA" id="ARBA00023136"/>
    </source>
</evidence>
<evidence type="ECO:0000259" key="15">
    <source>
        <dbReference type="Pfam" id="PF00905"/>
    </source>
</evidence>
<evidence type="ECO:0000256" key="11">
    <source>
        <dbReference type="ARBA" id="ARBA00022989"/>
    </source>
</evidence>
<evidence type="ECO:0000256" key="14">
    <source>
        <dbReference type="HAMAP-Rule" id="MF_02081"/>
    </source>
</evidence>
<evidence type="ECO:0000259" key="16">
    <source>
        <dbReference type="Pfam" id="PF03717"/>
    </source>
</evidence>
<dbReference type="Pfam" id="PF00905">
    <property type="entry name" value="Transpeptidase"/>
    <property type="match status" value="1"/>
</dbReference>
<feature type="transmembrane region" description="Helical" evidence="14">
    <location>
        <begin position="21"/>
        <end position="43"/>
    </location>
</feature>
<dbReference type="Gene3D" id="3.30.1390.30">
    <property type="entry name" value="Penicillin-binding protein 2a, domain 3"/>
    <property type="match status" value="1"/>
</dbReference>
<dbReference type="GO" id="GO:0008658">
    <property type="term" value="F:penicillin binding"/>
    <property type="evidence" value="ECO:0007669"/>
    <property type="project" value="UniProtKB-UniRule"/>
</dbReference>
<dbReference type="GO" id="GO:0071972">
    <property type="term" value="F:peptidoglycan L,D-transpeptidase activity"/>
    <property type="evidence" value="ECO:0007669"/>
    <property type="project" value="TreeGrafter"/>
</dbReference>
<evidence type="ECO:0000256" key="6">
    <source>
        <dbReference type="ARBA" id="ARBA00022670"/>
    </source>
</evidence>
<dbReference type="NCBIfam" id="TIGR03423">
    <property type="entry name" value="pbp2_mrdA"/>
    <property type="match status" value="1"/>
</dbReference>
<evidence type="ECO:0000256" key="9">
    <source>
        <dbReference type="ARBA" id="ARBA00022960"/>
    </source>
</evidence>
<keyword evidence="6 14" id="KW-0645">Protease</keyword>
<evidence type="ECO:0000256" key="3">
    <source>
        <dbReference type="ARBA" id="ARBA00022475"/>
    </source>
</evidence>
<sequence>MWHQTHNQVKNLQQEKKIFNLRIYFAMVLMGIFFAVLIIRYGYLQLYQHQHFKTISESNRIRLQSIPPARGNIYDRNGILLAHNYPIFSITVNKAQYSKIDNLINRLKPILNLSAEDIRQIQKRFKDARKTDQVTIKFHLTDEDIARFSEVKYQFPNVEIATQMTRIYPYDDLFAHLIGYVGRINDKDLKVIDKDKYAGTNLIGKIGIEKFYEQLLHGQKGHESVEVDVHGTVLKHLDHQPAIRGNDLYLSLDFHLQKFASKQLAQKRGAIIALDPRNGEVLAMVSSPSFNPNLFVTGISHKDYNNLNENLDQPLYNRALQGTYPPASTIKPMAGLGGIHYGYIDWNTKIFDPGYFQIPGDSHKFRDWKKSGHGIVGLHKAITQSSDTYFYILSYQMGIDNMYKWMTQFGFGEKTGIDLPYEGSGLYPSPEWKMQTRGTKWLMGETISVSIGQGAFTATPLQLALSTAIVANSGKHITPHLLKESKGSTPYPIHHDTDGKILFNGTPNDWVKMHHAMIDVIQSGTGQGIKSGLQYQIAGKTGTAQVKSIAQGKHYNEALLSERHYDHALFIGFAPADNPQIVLAIILENGRSGSAAAKVARPIFDYWLKESTP</sequence>